<evidence type="ECO:0000256" key="3">
    <source>
        <dbReference type="ARBA" id="ARBA00023274"/>
    </source>
</evidence>
<evidence type="ECO:0000256" key="1">
    <source>
        <dbReference type="ARBA" id="ARBA00006227"/>
    </source>
</evidence>
<keyword evidence="2 4" id="KW-0689">Ribosomal protein</keyword>
<keyword evidence="3 4" id="KW-0687">Ribonucleoprotein</keyword>
<keyword evidence="8" id="KW-1185">Reference proteome</keyword>
<name>A0ABT7QL78_9GAMM</name>
<dbReference type="PANTHER" id="PTHR11545">
    <property type="entry name" value="RIBOSOMAL PROTEIN L13"/>
    <property type="match status" value="1"/>
</dbReference>
<dbReference type="InterPro" id="IPR023563">
    <property type="entry name" value="Ribosomal_uL13_CS"/>
</dbReference>
<sequence length="146" mass="16696">MNSPTRQIKEKDIEIRRQWLLYDASSAVLGRLASVIAYRLRGKHKPVYAPHLDVGDFVVVVNAEKVRVTGNKENNKMYYRHTGYPGGLREMPLHRLRETHPDRILKNAVRGMLPKGPLGRKMLSKLKIYTGQAHPHAAQNPQPQEN</sequence>
<dbReference type="HAMAP" id="MF_01366">
    <property type="entry name" value="Ribosomal_uL13"/>
    <property type="match status" value="1"/>
</dbReference>
<dbReference type="Pfam" id="PF00572">
    <property type="entry name" value="Ribosomal_L13"/>
    <property type="match status" value="1"/>
</dbReference>
<dbReference type="EMBL" id="JANQAO010000002">
    <property type="protein sequence ID" value="MDM5147477.1"/>
    <property type="molecule type" value="Genomic_DNA"/>
</dbReference>
<gene>
    <name evidence="4 6 7" type="primary">rplM</name>
    <name evidence="7" type="ORF">NQX30_03715</name>
</gene>
<evidence type="ECO:0000256" key="6">
    <source>
        <dbReference type="RuleBase" id="RU003878"/>
    </source>
</evidence>
<dbReference type="GO" id="GO:0005840">
    <property type="term" value="C:ribosome"/>
    <property type="evidence" value="ECO:0007669"/>
    <property type="project" value="UniProtKB-KW"/>
</dbReference>
<dbReference type="InterPro" id="IPR005822">
    <property type="entry name" value="Ribosomal_uL13"/>
</dbReference>
<dbReference type="InterPro" id="IPR005823">
    <property type="entry name" value="Ribosomal_uL13_bac-type"/>
</dbReference>
<dbReference type="PIRSF" id="PIRSF002181">
    <property type="entry name" value="Ribosomal_L13"/>
    <property type="match status" value="1"/>
</dbReference>
<dbReference type="CDD" id="cd00392">
    <property type="entry name" value="Ribosomal_L13"/>
    <property type="match status" value="1"/>
</dbReference>
<dbReference type="Gene3D" id="3.90.1180.10">
    <property type="entry name" value="Ribosomal protein L13"/>
    <property type="match status" value="1"/>
</dbReference>
<evidence type="ECO:0000256" key="5">
    <source>
        <dbReference type="RuleBase" id="RU003877"/>
    </source>
</evidence>
<dbReference type="Proteomes" id="UP001168167">
    <property type="component" value="Unassembled WGS sequence"/>
</dbReference>
<comment type="similarity">
    <text evidence="1 4 5">Belongs to the universal ribosomal protein uL13 family.</text>
</comment>
<comment type="caution">
    <text evidence="7">The sequence shown here is derived from an EMBL/GenBank/DDBJ whole genome shotgun (WGS) entry which is preliminary data.</text>
</comment>
<comment type="function">
    <text evidence="4 6">This protein is one of the early assembly proteins of the 50S ribosomal subunit, although it is not seen to bind rRNA by itself. It is important during the early stages of 50S assembly.</text>
</comment>
<proteinExistence type="inferred from homology"/>
<evidence type="ECO:0000313" key="8">
    <source>
        <dbReference type="Proteomes" id="UP001168167"/>
    </source>
</evidence>
<evidence type="ECO:0000313" key="7">
    <source>
        <dbReference type="EMBL" id="MDM5147477.1"/>
    </source>
</evidence>
<dbReference type="PROSITE" id="PS00783">
    <property type="entry name" value="RIBOSOMAL_L13"/>
    <property type="match status" value="1"/>
</dbReference>
<protein>
    <recommendedName>
        <fullName evidence="4">Large ribosomal subunit protein uL13</fullName>
    </recommendedName>
</protein>
<comment type="subunit">
    <text evidence="4">Part of the 50S ribosomal subunit.</text>
</comment>
<dbReference type="SUPFAM" id="SSF52161">
    <property type="entry name" value="Ribosomal protein L13"/>
    <property type="match status" value="1"/>
</dbReference>
<accession>A0ABT7QL78</accession>
<dbReference type="NCBIfam" id="TIGR01066">
    <property type="entry name" value="rplM_bact"/>
    <property type="match status" value="1"/>
</dbReference>
<evidence type="ECO:0000256" key="2">
    <source>
        <dbReference type="ARBA" id="ARBA00022980"/>
    </source>
</evidence>
<dbReference type="PANTHER" id="PTHR11545:SF2">
    <property type="entry name" value="LARGE RIBOSOMAL SUBUNIT PROTEIN UL13M"/>
    <property type="match status" value="1"/>
</dbReference>
<reference evidence="7" key="2">
    <citation type="journal article" date="2023" name="Microbiome">
        <title>Synthase-selected sorting approach identifies a beta-lactone synthase in a nudibranch symbiotic bacterium.</title>
        <authorList>
            <person name="Dzunkova M."/>
            <person name="La Clair J.J."/>
            <person name="Tyml T."/>
            <person name="Doud D."/>
            <person name="Schulz F."/>
            <person name="Piquer-Esteban S."/>
            <person name="Porcel Sanchis D."/>
            <person name="Osborn A."/>
            <person name="Robinson D."/>
            <person name="Louie K.B."/>
            <person name="Bowen B.P."/>
            <person name="Bowers R.M."/>
            <person name="Lee J."/>
            <person name="Arnau V."/>
            <person name="Diaz-Villanueva W."/>
            <person name="Stepanauskas R."/>
            <person name="Gosliner T."/>
            <person name="Date S.V."/>
            <person name="Northen T.R."/>
            <person name="Cheng J.F."/>
            <person name="Burkart M.D."/>
            <person name="Woyke T."/>
        </authorList>
    </citation>
    <scope>NUCLEOTIDE SEQUENCE</scope>
    <source>
        <strain evidence="7">Df01</strain>
    </source>
</reference>
<reference evidence="7" key="1">
    <citation type="submission" date="2022-08" db="EMBL/GenBank/DDBJ databases">
        <authorList>
            <person name="Dzunkova M."/>
            <person name="La Clair J."/>
            <person name="Tyml T."/>
            <person name="Doud D."/>
            <person name="Schulz F."/>
            <person name="Piquer S."/>
            <person name="Porcel Sanchis D."/>
            <person name="Osborn A."/>
            <person name="Robinson D."/>
            <person name="Louie K.B."/>
            <person name="Bowen B.P."/>
            <person name="Bowers R."/>
            <person name="Lee J."/>
            <person name="Arnau Llombart V."/>
            <person name="Diaz Villanueva W."/>
            <person name="Gosliner T."/>
            <person name="Northen T."/>
            <person name="Cheng J.-F."/>
            <person name="Burkart M.D."/>
            <person name="Woyke T."/>
        </authorList>
    </citation>
    <scope>NUCLEOTIDE SEQUENCE</scope>
    <source>
        <strain evidence="7">Df01</strain>
    </source>
</reference>
<evidence type="ECO:0000256" key="4">
    <source>
        <dbReference type="HAMAP-Rule" id="MF_01366"/>
    </source>
</evidence>
<organism evidence="7 8">
    <name type="scientific">Candidatus Doriopsillibacter californiensis</name>
    <dbReference type="NCBI Taxonomy" id="2970740"/>
    <lineage>
        <taxon>Bacteria</taxon>
        <taxon>Pseudomonadati</taxon>
        <taxon>Pseudomonadota</taxon>
        <taxon>Gammaproteobacteria</taxon>
        <taxon>Candidatus Tethybacterales</taxon>
        <taxon>Candidatus Persebacteraceae</taxon>
        <taxon>Candidatus Doriopsillibacter</taxon>
    </lineage>
</organism>
<dbReference type="InterPro" id="IPR036899">
    <property type="entry name" value="Ribosomal_uL13_sf"/>
</dbReference>